<organism evidence="9 10">
    <name type="scientific">Cryomorpha ignava</name>
    <dbReference type="NCBI Taxonomy" id="101383"/>
    <lineage>
        <taxon>Bacteria</taxon>
        <taxon>Pseudomonadati</taxon>
        <taxon>Bacteroidota</taxon>
        <taxon>Flavobacteriia</taxon>
        <taxon>Flavobacteriales</taxon>
        <taxon>Cryomorphaceae</taxon>
        <taxon>Cryomorpha</taxon>
    </lineage>
</organism>
<dbReference type="InterPro" id="IPR051906">
    <property type="entry name" value="TolC-like"/>
</dbReference>
<evidence type="ECO:0000313" key="10">
    <source>
        <dbReference type="Proteomes" id="UP000486602"/>
    </source>
</evidence>
<comment type="caution">
    <text evidence="9">The sequence shown here is derived from an EMBL/GenBank/DDBJ whole genome shotgun (WGS) entry which is preliminary data.</text>
</comment>
<dbReference type="PANTHER" id="PTHR30026:SF20">
    <property type="entry name" value="OUTER MEMBRANE PROTEIN TOLC"/>
    <property type="match status" value="1"/>
</dbReference>
<keyword evidence="4" id="KW-1134">Transmembrane beta strand</keyword>
<dbReference type="GO" id="GO:0015562">
    <property type="term" value="F:efflux transmembrane transporter activity"/>
    <property type="evidence" value="ECO:0007669"/>
    <property type="project" value="InterPro"/>
</dbReference>
<dbReference type="AlphaFoldDB" id="A0A7K3WSD6"/>
<gene>
    <name evidence="9" type="ORF">G3O08_13930</name>
</gene>
<dbReference type="GO" id="GO:1990281">
    <property type="term" value="C:efflux pump complex"/>
    <property type="evidence" value="ECO:0007669"/>
    <property type="project" value="TreeGrafter"/>
</dbReference>
<dbReference type="RefSeq" id="WP_163285997.1">
    <property type="nucleotide sequence ID" value="NZ_JAAGVY010000029.1"/>
</dbReference>
<evidence type="ECO:0000256" key="2">
    <source>
        <dbReference type="ARBA" id="ARBA00007613"/>
    </source>
</evidence>
<name>A0A7K3WSD6_9FLAO</name>
<keyword evidence="7" id="KW-0998">Cell outer membrane</keyword>
<evidence type="ECO:0000256" key="7">
    <source>
        <dbReference type="ARBA" id="ARBA00023237"/>
    </source>
</evidence>
<dbReference type="Pfam" id="PF02321">
    <property type="entry name" value="OEP"/>
    <property type="match status" value="2"/>
</dbReference>
<dbReference type="GO" id="GO:0009279">
    <property type="term" value="C:cell outer membrane"/>
    <property type="evidence" value="ECO:0007669"/>
    <property type="project" value="UniProtKB-SubCell"/>
</dbReference>
<evidence type="ECO:0000256" key="5">
    <source>
        <dbReference type="ARBA" id="ARBA00022692"/>
    </source>
</evidence>
<keyword evidence="3" id="KW-0813">Transport</keyword>
<keyword evidence="8" id="KW-0732">Signal</keyword>
<evidence type="ECO:0000313" key="9">
    <source>
        <dbReference type="EMBL" id="NEN24603.1"/>
    </source>
</evidence>
<feature type="signal peptide" evidence="8">
    <location>
        <begin position="1"/>
        <end position="26"/>
    </location>
</feature>
<keyword evidence="5" id="KW-0812">Transmembrane</keyword>
<reference evidence="9 10" key="1">
    <citation type="submission" date="2020-02" db="EMBL/GenBank/DDBJ databases">
        <title>Out from the shadows clarifying the taxonomy of the family Cryomorphaceae and related taxa by utilizing the GTDB taxonomic framework.</title>
        <authorList>
            <person name="Bowman J.P."/>
        </authorList>
    </citation>
    <scope>NUCLEOTIDE SEQUENCE [LARGE SCALE GENOMIC DNA]</scope>
    <source>
        <strain evidence="9 10">QSSC 1-22</strain>
    </source>
</reference>
<keyword evidence="10" id="KW-1185">Reference proteome</keyword>
<dbReference type="Gene3D" id="1.20.1600.10">
    <property type="entry name" value="Outer membrane efflux proteins (OEP)"/>
    <property type="match status" value="1"/>
</dbReference>
<protein>
    <submittedName>
        <fullName evidence="9">TolC family protein</fullName>
    </submittedName>
</protein>
<dbReference type="PANTHER" id="PTHR30026">
    <property type="entry name" value="OUTER MEMBRANE PROTEIN TOLC"/>
    <property type="match status" value="1"/>
</dbReference>
<evidence type="ECO:0000256" key="6">
    <source>
        <dbReference type="ARBA" id="ARBA00023136"/>
    </source>
</evidence>
<dbReference type="EMBL" id="JAAGVY010000029">
    <property type="protein sequence ID" value="NEN24603.1"/>
    <property type="molecule type" value="Genomic_DNA"/>
</dbReference>
<evidence type="ECO:0000256" key="1">
    <source>
        <dbReference type="ARBA" id="ARBA00004442"/>
    </source>
</evidence>
<dbReference type="GO" id="GO:0015288">
    <property type="term" value="F:porin activity"/>
    <property type="evidence" value="ECO:0007669"/>
    <property type="project" value="TreeGrafter"/>
</dbReference>
<accession>A0A7K3WSD6</accession>
<dbReference type="InterPro" id="IPR003423">
    <property type="entry name" value="OMP_efflux"/>
</dbReference>
<evidence type="ECO:0000256" key="4">
    <source>
        <dbReference type="ARBA" id="ARBA00022452"/>
    </source>
</evidence>
<feature type="chain" id="PRO_5029732485" evidence="8">
    <location>
        <begin position="27"/>
        <end position="443"/>
    </location>
</feature>
<keyword evidence="6" id="KW-0472">Membrane</keyword>
<evidence type="ECO:0000256" key="3">
    <source>
        <dbReference type="ARBA" id="ARBA00022448"/>
    </source>
</evidence>
<proteinExistence type="inferred from homology"/>
<evidence type="ECO:0000256" key="8">
    <source>
        <dbReference type="SAM" id="SignalP"/>
    </source>
</evidence>
<comment type="similarity">
    <text evidence="2">Belongs to the outer membrane factor (OMF) (TC 1.B.17) family.</text>
</comment>
<comment type="subcellular location">
    <subcellularLocation>
        <location evidence="1">Cell outer membrane</location>
    </subcellularLocation>
</comment>
<dbReference type="Proteomes" id="UP000486602">
    <property type="component" value="Unassembled WGS sequence"/>
</dbReference>
<sequence>MKNFKPNYMKYLVLFFSFASANMAFSQSEMSLQDLVNTALEQNYNIQIFKNNQRQAVNSNTAGNAGMLPDVDLTGEYRVSQGNSNQQFFNGEGQSATNATSTSLSGNIGVNWVVFDGLAMFARKEQLEKLELLSKEDVRFYIEQTAFDVAQTYYRLAQEKKLLESFRTSLRVSQTRYEFEDRAFDVGSSNGLDVQQALVDRNTDSSLVLNQKAQIRELEIELNRIINRELTSAITPTDTIELTGDFNLVNLMEESRANNAELNQQQLLELIALSDAKIARGLLFPEVELFGNYAYNKQENEVGFLSSSRQFGPNFGLRIRFNLYSGGQERIRAENLSIEAESENYRSSDLQNEVEASVRVAYLRWISRLEQVQLEKESVEAADLALKIASKQYEIGTLTNVDFRVIQLNAVNAQSRFLEAQFAAKSRELELQRLSGKLMSSVF</sequence>
<dbReference type="SUPFAM" id="SSF56954">
    <property type="entry name" value="Outer membrane efflux proteins (OEP)"/>
    <property type="match status" value="1"/>
</dbReference>